<dbReference type="InterPro" id="IPR000182">
    <property type="entry name" value="GNAT_dom"/>
</dbReference>
<feature type="binding site" evidence="9">
    <location>
        <position position="309"/>
    </location>
    <ligand>
        <name>ATP</name>
        <dbReference type="ChEBI" id="CHEBI:30616"/>
    </ligand>
</feature>
<dbReference type="NCBIfam" id="TIGR00032">
    <property type="entry name" value="argG"/>
    <property type="match status" value="1"/>
</dbReference>
<dbReference type="GO" id="GO:0016747">
    <property type="term" value="F:acyltransferase activity, transferring groups other than amino-acyl groups"/>
    <property type="evidence" value="ECO:0007669"/>
    <property type="project" value="InterPro"/>
</dbReference>
<keyword evidence="4 9" id="KW-0055">Arginine biosynthesis</keyword>
<comment type="pathway">
    <text evidence="1 9">Amino-acid biosynthesis; L-arginine biosynthesis; L-arginine from L-ornithine and carbamoyl phosphate: step 2/3.</text>
</comment>
<evidence type="ECO:0000313" key="12">
    <source>
        <dbReference type="Proteomes" id="UP000230790"/>
    </source>
</evidence>
<evidence type="ECO:0000313" key="11">
    <source>
        <dbReference type="EMBL" id="PJF48315.1"/>
    </source>
</evidence>
<feature type="binding site" evidence="9">
    <location>
        <position position="360"/>
    </location>
    <ligand>
        <name>L-citrulline</name>
        <dbReference type="ChEBI" id="CHEBI:57743"/>
    </ligand>
</feature>
<feature type="binding site" evidence="9">
    <location>
        <begin position="282"/>
        <end position="290"/>
    </location>
    <ligand>
        <name>ATP</name>
        <dbReference type="ChEBI" id="CHEBI:30616"/>
    </ligand>
</feature>
<feature type="binding site" evidence="9">
    <location>
        <position position="400"/>
    </location>
    <ligand>
        <name>L-citrulline</name>
        <dbReference type="ChEBI" id="CHEBI:57743"/>
    </ligand>
</feature>
<keyword evidence="5 9" id="KW-0436">Ligase</keyword>
<keyword evidence="8 9" id="KW-0067">ATP-binding</keyword>
<dbReference type="SUPFAM" id="SSF55729">
    <property type="entry name" value="Acyl-CoA N-acyltransferases (Nat)"/>
    <property type="match status" value="1"/>
</dbReference>
<dbReference type="EMBL" id="PGTN01000018">
    <property type="protein sequence ID" value="PJF48315.1"/>
    <property type="molecule type" value="Genomic_DNA"/>
</dbReference>
<dbReference type="CDD" id="cd04301">
    <property type="entry name" value="NAT_SF"/>
    <property type="match status" value="1"/>
</dbReference>
<dbReference type="PROSITE" id="PS00565">
    <property type="entry name" value="ARGININOSUCCIN_SYN_2"/>
    <property type="match status" value="1"/>
</dbReference>
<dbReference type="InterPro" id="IPR048268">
    <property type="entry name" value="Arginosuc_syn_C"/>
</dbReference>
<dbReference type="InterPro" id="IPR001518">
    <property type="entry name" value="Arginosuc_synth"/>
</dbReference>
<dbReference type="Pfam" id="PF00764">
    <property type="entry name" value="Arginosuc_synth"/>
    <property type="match status" value="1"/>
</dbReference>
<name>A0A2M8QES6_9CHLR</name>
<dbReference type="Gene3D" id="3.40.630.30">
    <property type="match status" value="1"/>
</dbReference>
<dbReference type="FunFam" id="3.90.1260.10:FF:000007">
    <property type="entry name" value="Argininosuccinate synthase"/>
    <property type="match status" value="1"/>
</dbReference>
<dbReference type="Pfam" id="PF00583">
    <property type="entry name" value="Acetyltransf_1"/>
    <property type="match status" value="1"/>
</dbReference>
<dbReference type="PANTHER" id="PTHR11587">
    <property type="entry name" value="ARGININOSUCCINATE SYNTHASE"/>
    <property type="match status" value="1"/>
</dbReference>
<dbReference type="GO" id="GO:0000053">
    <property type="term" value="P:argininosuccinate metabolic process"/>
    <property type="evidence" value="ECO:0007669"/>
    <property type="project" value="TreeGrafter"/>
</dbReference>
<protein>
    <recommendedName>
        <fullName evidence="3 9">Argininosuccinate synthase</fullName>
        <ecNumber evidence="3 9">6.3.4.5</ecNumber>
    </recommendedName>
    <alternativeName>
        <fullName evidence="9">Citrulline--aspartate ligase</fullName>
    </alternativeName>
</protein>
<dbReference type="InterPro" id="IPR016181">
    <property type="entry name" value="Acyl_CoA_acyltransferase"/>
</dbReference>
<dbReference type="NCBIfam" id="NF001770">
    <property type="entry name" value="PRK00509.1"/>
    <property type="match status" value="1"/>
</dbReference>
<keyword evidence="9" id="KW-0963">Cytoplasm</keyword>
<dbReference type="FunFam" id="3.40.50.620:FF:000019">
    <property type="entry name" value="Argininosuccinate synthase"/>
    <property type="match status" value="1"/>
</dbReference>
<comment type="caution">
    <text evidence="11">The sequence shown here is derived from an EMBL/GenBank/DDBJ whole genome shotgun (WGS) entry which is preliminary data.</text>
</comment>
<comment type="similarity">
    <text evidence="9">Belongs to the argininosuccinate synthase family. Type 1 subfamily.</text>
</comment>
<evidence type="ECO:0000259" key="10">
    <source>
        <dbReference type="PROSITE" id="PS51186"/>
    </source>
</evidence>
<dbReference type="PROSITE" id="PS51186">
    <property type="entry name" value="GNAT"/>
    <property type="match status" value="1"/>
</dbReference>
<dbReference type="Gene3D" id="1.20.5.470">
    <property type="entry name" value="Single helix bin"/>
    <property type="match status" value="1"/>
</dbReference>
<feature type="binding site" evidence="9">
    <location>
        <position position="392"/>
    </location>
    <ligand>
        <name>L-aspartate</name>
        <dbReference type="ChEBI" id="CHEBI:29991"/>
    </ligand>
</feature>
<dbReference type="PANTHER" id="PTHR11587:SF2">
    <property type="entry name" value="ARGININOSUCCINATE SYNTHASE"/>
    <property type="match status" value="1"/>
</dbReference>
<proteinExistence type="inferred from homology"/>
<evidence type="ECO:0000256" key="3">
    <source>
        <dbReference type="ARBA" id="ARBA00012286"/>
    </source>
</evidence>
<organism evidence="11 12">
    <name type="scientific">Candidatus Thermofonsia Clade 3 bacterium</name>
    <dbReference type="NCBI Taxonomy" id="2364212"/>
    <lineage>
        <taxon>Bacteria</taxon>
        <taxon>Bacillati</taxon>
        <taxon>Chloroflexota</taxon>
        <taxon>Candidatus Thermofontia</taxon>
        <taxon>Candidatus Thermofonsia Clade 3</taxon>
    </lineage>
</organism>
<dbReference type="HAMAP" id="MF_00005">
    <property type="entry name" value="Arg_succ_synth_type1"/>
    <property type="match status" value="1"/>
</dbReference>
<feature type="binding site" evidence="9">
    <location>
        <position position="396"/>
    </location>
    <ligand>
        <name>L-aspartate</name>
        <dbReference type="ChEBI" id="CHEBI:29991"/>
    </ligand>
</feature>
<evidence type="ECO:0000256" key="6">
    <source>
        <dbReference type="ARBA" id="ARBA00022605"/>
    </source>
</evidence>
<dbReference type="InterPro" id="IPR014729">
    <property type="entry name" value="Rossmann-like_a/b/a_fold"/>
</dbReference>
<dbReference type="Pfam" id="PF20979">
    <property type="entry name" value="Arginosuc_syn_C"/>
    <property type="match status" value="1"/>
</dbReference>
<dbReference type="InterPro" id="IPR048267">
    <property type="entry name" value="Arginosuc_syn_N"/>
</dbReference>
<dbReference type="SUPFAM" id="SSF52402">
    <property type="entry name" value="Adenine nucleotide alpha hydrolases-like"/>
    <property type="match status" value="1"/>
</dbReference>
<dbReference type="AlphaFoldDB" id="A0A2M8QES6"/>
<comment type="catalytic activity">
    <reaction evidence="9">
        <text>L-citrulline + L-aspartate + ATP = 2-(N(omega)-L-arginino)succinate + AMP + diphosphate + H(+)</text>
        <dbReference type="Rhea" id="RHEA:10932"/>
        <dbReference type="ChEBI" id="CHEBI:15378"/>
        <dbReference type="ChEBI" id="CHEBI:29991"/>
        <dbReference type="ChEBI" id="CHEBI:30616"/>
        <dbReference type="ChEBI" id="CHEBI:33019"/>
        <dbReference type="ChEBI" id="CHEBI:57472"/>
        <dbReference type="ChEBI" id="CHEBI:57743"/>
        <dbReference type="ChEBI" id="CHEBI:456215"/>
        <dbReference type="EC" id="6.3.4.5"/>
    </reaction>
</comment>
<sequence length="683" mass="75611">MAAPNWACWKPLRGPRRLGLSPSPPAMTASGSRIWRARGPVAVTVIIRPATLDDVPAIVMLIAQNARKGGLLPRDEASVRAHIGNFLVAVQVALDEGSSEAGPDALGAPSRIVGCGSLLPMNATLVELRSLAVDEAARGAGIGQRLVAALVEEARRRRFGTIFALTRVVGFFERCGFTVAPKAFFPEKVWNDCVACPMLENCDEVAVMMPLQQGEPGAIRVTPEDRERVLQAIQAGRIARRGVSRENLIPLETVARLTEEVKAHRAQGFAVPKRDVRKVVLAYNGGLDSSASVPWLIEHYGCEVICFVADIGQREDFEAIRQKALRTGASKVIIKDLRDEFANEYLFPLIQSGAIYENKYLLGASISRPLIAKHQVAVAEAEGADAVAHGATGKGNDQVRFELTYMAMNPKLRVIAPWREWAFNGWQEVYEYARSRGVPLGEYEKGVYTTDENLWHFSHEGGRLEDLEYEPEECLWEWTNAIEETPDQPEYVEVEFINGIPKRLNGVALGGAALIERLNEIGSLHGIGRADLVENRLIGMKVRRLDEAPGGIILRVAHQSLEEITLDRETMHFKQMVALKYAEVVYNGQWFTPLRDALQAFVTVTQRDVTGSARVKLFKGNAMVVQRRAAYSLYREDLATFNTDAAYDHDDADGFVKLYGLPMRVKAQLDRRRVTRATSQDAG</sequence>
<feature type="binding site" evidence="9">
    <location>
        <position position="458"/>
    </location>
    <ligand>
        <name>L-citrulline</name>
        <dbReference type="ChEBI" id="CHEBI:57743"/>
    </ligand>
</feature>
<dbReference type="Gene3D" id="3.40.50.620">
    <property type="entry name" value="HUPs"/>
    <property type="match status" value="1"/>
</dbReference>
<keyword evidence="7 9" id="KW-0547">Nucleotide-binding</keyword>
<reference evidence="11 12" key="1">
    <citation type="submission" date="2017-11" db="EMBL/GenBank/DDBJ databases">
        <title>Evolution of Phototrophy in the Chloroflexi Phylum Driven by Horizontal Gene Transfer.</title>
        <authorList>
            <person name="Ward L.M."/>
            <person name="Hemp J."/>
            <person name="Shih P.M."/>
            <person name="Mcglynn S.E."/>
            <person name="Fischer W."/>
        </authorList>
    </citation>
    <scope>NUCLEOTIDE SEQUENCE [LARGE SCALE GENOMIC DNA]</scope>
    <source>
        <strain evidence="11">JP3_7</strain>
    </source>
</reference>
<feature type="binding site" evidence="9">
    <location>
        <position position="390"/>
    </location>
    <ligand>
        <name>ATP</name>
        <dbReference type="ChEBI" id="CHEBI:30616"/>
    </ligand>
</feature>
<dbReference type="GO" id="GO:0000050">
    <property type="term" value="P:urea cycle"/>
    <property type="evidence" value="ECO:0007669"/>
    <property type="project" value="TreeGrafter"/>
</dbReference>
<evidence type="ECO:0000256" key="5">
    <source>
        <dbReference type="ARBA" id="ARBA00022598"/>
    </source>
</evidence>
<evidence type="ECO:0000256" key="9">
    <source>
        <dbReference type="HAMAP-Rule" id="MF_00005"/>
    </source>
</evidence>
<dbReference type="GO" id="GO:0005737">
    <property type="term" value="C:cytoplasm"/>
    <property type="evidence" value="ECO:0007669"/>
    <property type="project" value="UniProtKB-SubCell"/>
</dbReference>
<accession>A0A2M8QES6</accession>
<gene>
    <name evidence="9" type="primary">argG</name>
    <name evidence="11" type="ORF">CUN48_04270</name>
</gene>
<feature type="binding site" evidence="9">
    <location>
        <position position="397"/>
    </location>
    <ligand>
        <name>L-aspartate</name>
        <dbReference type="ChEBI" id="CHEBI:29991"/>
    </ligand>
</feature>
<keyword evidence="6 9" id="KW-0028">Amino-acid biosynthesis</keyword>
<dbReference type="InterPro" id="IPR023434">
    <property type="entry name" value="Arginosuc_synth_type_1_subfam"/>
</dbReference>
<evidence type="ECO:0000256" key="1">
    <source>
        <dbReference type="ARBA" id="ARBA00004967"/>
    </source>
</evidence>
<dbReference type="GO" id="GO:0006526">
    <property type="term" value="P:L-arginine biosynthetic process"/>
    <property type="evidence" value="ECO:0007669"/>
    <property type="project" value="UniProtKB-UniRule"/>
</dbReference>
<dbReference type="GO" id="GO:0005524">
    <property type="term" value="F:ATP binding"/>
    <property type="evidence" value="ECO:0007669"/>
    <property type="project" value="UniProtKB-UniRule"/>
</dbReference>
<dbReference type="GO" id="GO:0004055">
    <property type="term" value="F:argininosuccinate synthase activity"/>
    <property type="evidence" value="ECO:0007669"/>
    <property type="project" value="UniProtKB-UniRule"/>
</dbReference>
<feature type="binding site" evidence="9">
    <location>
        <position position="534"/>
    </location>
    <ligand>
        <name>L-citrulline</name>
        <dbReference type="ChEBI" id="CHEBI:57743"/>
    </ligand>
</feature>
<dbReference type="InterPro" id="IPR018223">
    <property type="entry name" value="Arginosuc_synth_CS"/>
</dbReference>
<comment type="subunit">
    <text evidence="2 9">Homotetramer.</text>
</comment>
<dbReference type="InterPro" id="IPR024074">
    <property type="entry name" value="AS_cat/multimer_dom_body"/>
</dbReference>
<comment type="subcellular location">
    <subcellularLocation>
        <location evidence="9">Cytoplasm</location>
    </subcellularLocation>
</comment>
<dbReference type="Gene3D" id="3.90.1260.10">
    <property type="entry name" value="Argininosuccinate synthetase, chain A, domain 2"/>
    <property type="match status" value="1"/>
</dbReference>
<dbReference type="Proteomes" id="UP000230790">
    <property type="component" value="Unassembled WGS sequence"/>
</dbReference>
<dbReference type="CDD" id="cd01999">
    <property type="entry name" value="ASS"/>
    <property type="match status" value="1"/>
</dbReference>
<dbReference type="UniPathway" id="UPA00068">
    <property type="reaction ID" value="UER00113"/>
</dbReference>
<feature type="binding site" evidence="9">
    <location>
        <position position="365"/>
    </location>
    <ligand>
        <name>L-citrulline</name>
        <dbReference type="ChEBI" id="CHEBI:57743"/>
    </ligand>
</feature>
<dbReference type="EC" id="6.3.4.5" evidence="3 9"/>
<evidence type="ECO:0000256" key="7">
    <source>
        <dbReference type="ARBA" id="ARBA00022741"/>
    </source>
</evidence>
<evidence type="ECO:0000256" key="4">
    <source>
        <dbReference type="ARBA" id="ARBA00022571"/>
    </source>
</evidence>
<dbReference type="SUPFAM" id="SSF69864">
    <property type="entry name" value="Argininosuccinate synthetase, C-terminal domain"/>
    <property type="match status" value="1"/>
</dbReference>
<feature type="binding site" evidence="9">
    <location>
        <position position="396"/>
    </location>
    <ligand>
        <name>L-citrulline</name>
        <dbReference type="ChEBI" id="CHEBI:57743"/>
    </ligand>
</feature>
<evidence type="ECO:0000256" key="8">
    <source>
        <dbReference type="ARBA" id="ARBA00022840"/>
    </source>
</evidence>
<comment type="caution">
    <text evidence="9">Lacks conserved residue(s) required for the propagation of feature annotation.</text>
</comment>
<feature type="domain" description="N-acetyltransferase" evidence="10">
    <location>
        <begin position="45"/>
        <end position="203"/>
    </location>
</feature>
<evidence type="ECO:0000256" key="2">
    <source>
        <dbReference type="ARBA" id="ARBA00011881"/>
    </source>
</evidence>